<gene>
    <name evidence="2" type="ORF">ABGN05_16790</name>
</gene>
<proteinExistence type="predicted"/>
<comment type="caution">
    <text evidence="2">The sequence shown here is derived from an EMBL/GenBank/DDBJ whole genome shotgun (WGS) entry which is preliminary data.</text>
</comment>
<keyword evidence="1" id="KW-0472">Membrane</keyword>
<dbReference type="NCBIfam" id="TIGR03982">
    <property type="entry name" value="TIGR03982 family His-Xaa-Ser system protein"/>
    <property type="match status" value="1"/>
</dbReference>
<dbReference type="RefSeq" id="WP_367955201.1">
    <property type="nucleotide sequence ID" value="NZ_JBDPGJ010000004.1"/>
</dbReference>
<evidence type="ECO:0000313" key="2">
    <source>
        <dbReference type="EMBL" id="MEX0407317.1"/>
    </source>
</evidence>
<keyword evidence="1" id="KW-0812">Transmembrane</keyword>
<dbReference type="Proteomes" id="UP001556692">
    <property type="component" value="Unassembled WGS sequence"/>
</dbReference>
<evidence type="ECO:0000256" key="1">
    <source>
        <dbReference type="SAM" id="Phobius"/>
    </source>
</evidence>
<keyword evidence="1" id="KW-1133">Transmembrane helix</keyword>
<evidence type="ECO:0000313" key="3">
    <source>
        <dbReference type="Proteomes" id="UP001556692"/>
    </source>
</evidence>
<protein>
    <submittedName>
        <fullName evidence="2">TIGR03982 family His-Xaa-Ser system protein</fullName>
    </submittedName>
</protein>
<keyword evidence="3" id="KW-1185">Reference proteome</keyword>
<dbReference type="InterPro" id="IPR023814">
    <property type="entry name" value="His-Xaa-Ser_sys"/>
</dbReference>
<feature type="transmembrane region" description="Helical" evidence="1">
    <location>
        <begin position="12"/>
        <end position="30"/>
    </location>
</feature>
<sequence>MRSRSWLSRTGYLIAFLAGITTAIVALPLWKLALIRTSQSSYGELTFACDHAMRGHLIAKMSVAKTPSEDTVRELKAAEIQLIACQDYDLMRKRLIRWGLTDNELSEMALLAIEERATNLQEVVRVHEIRY</sequence>
<dbReference type="EMBL" id="JBDPGJ010000004">
    <property type="protein sequence ID" value="MEX0407317.1"/>
    <property type="molecule type" value="Genomic_DNA"/>
</dbReference>
<accession>A0ABV3SKN0</accession>
<reference evidence="2 3" key="1">
    <citation type="submission" date="2024-05" db="EMBL/GenBank/DDBJ databases">
        <authorList>
            <person name="Jiang F."/>
        </authorList>
    </citation>
    <scope>NUCLEOTIDE SEQUENCE [LARGE SCALE GENOMIC DNA]</scope>
    <source>
        <strain evidence="2 3">LZ166</strain>
    </source>
</reference>
<name>A0ABV3SKN0_9HYPH</name>
<organism evidence="2 3">
    <name type="scientific">Aquibium pacificus</name>
    <dbReference type="NCBI Taxonomy" id="3153579"/>
    <lineage>
        <taxon>Bacteria</taxon>
        <taxon>Pseudomonadati</taxon>
        <taxon>Pseudomonadota</taxon>
        <taxon>Alphaproteobacteria</taxon>
        <taxon>Hyphomicrobiales</taxon>
        <taxon>Phyllobacteriaceae</taxon>
        <taxon>Aquibium</taxon>
    </lineage>
</organism>